<protein>
    <submittedName>
        <fullName evidence="1">Uncharacterized protein</fullName>
    </submittedName>
</protein>
<keyword evidence="2" id="KW-1185">Reference proteome</keyword>
<name>A0ACB8WSL0_9TELE</name>
<proteinExistence type="predicted"/>
<accession>A0ACB8WSL0</accession>
<evidence type="ECO:0000313" key="2">
    <source>
        <dbReference type="Proteomes" id="UP000831701"/>
    </source>
</evidence>
<sequence>MEQTTHTGRQRGDYRRKLENRLQQNNMREVWSGLKTITGHGKMDFAPPVPSPLTPTRPFPLPHAPPLLPCTTSQPSCPPLGFSPPSLVTFTAEDVRREFSRLHPRKAAGPDGLSPSPRALKGCASQLCGIFQHIFNLSLIQNVVPDLWKTSCLVPMPKKKHPSTHSDYTDQWP</sequence>
<evidence type="ECO:0000313" key="1">
    <source>
        <dbReference type="EMBL" id="KAI3370774.1"/>
    </source>
</evidence>
<reference evidence="1" key="1">
    <citation type="submission" date="2022-04" db="EMBL/GenBank/DDBJ databases">
        <title>Jade perch genome.</title>
        <authorList>
            <person name="Chao B."/>
        </authorList>
    </citation>
    <scope>NUCLEOTIDE SEQUENCE</scope>
    <source>
        <strain evidence="1">CB-2022</strain>
    </source>
</reference>
<gene>
    <name evidence="1" type="ORF">L3Q82_007310</name>
</gene>
<dbReference type="Proteomes" id="UP000831701">
    <property type="component" value="Chromosome 6"/>
</dbReference>
<organism evidence="1 2">
    <name type="scientific">Scortum barcoo</name>
    <name type="common">barcoo grunter</name>
    <dbReference type="NCBI Taxonomy" id="214431"/>
    <lineage>
        <taxon>Eukaryota</taxon>
        <taxon>Metazoa</taxon>
        <taxon>Chordata</taxon>
        <taxon>Craniata</taxon>
        <taxon>Vertebrata</taxon>
        <taxon>Euteleostomi</taxon>
        <taxon>Actinopterygii</taxon>
        <taxon>Neopterygii</taxon>
        <taxon>Teleostei</taxon>
        <taxon>Neoteleostei</taxon>
        <taxon>Acanthomorphata</taxon>
        <taxon>Eupercaria</taxon>
        <taxon>Centrarchiformes</taxon>
        <taxon>Terapontoidei</taxon>
        <taxon>Terapontidae</taxon>
        <taxon>Scortum</taxon>
    </lineage>
</organism>
<comment type="caution">
    <text evidence="1">The sequence shown here is derived from an EMBL/GenBank/DDBJ whole genome shotgun (WGS) entry which is preliminary data.</text>
</comment>
<dbReference type="EMBL" id="CM041536">
    <property type="protein sequence ID" value="KAI3370774.1"/>
    <property type="molecule type" value="Genomic_DNA"/>
</dbReference>